<dbReference type="AlphaFoldDB" id="A0A176TKL4"/>
<reference evidence="2 3" key="1">
    <citation type="submission" date="2016-05" db="EMBL/GenBank/DDBJ databases">
        <title>Draft genome sequence of Pediococcus parvulus 2.6, a probiotic beta-glucan producer strain.</title>
        <authorList>
            <person name="Mohedano M.L."/>
            <person name="Perez-Ramos A."/>
            <person name="Duenas M.T."/>
            <person name="Lamontanara A."/>
            <person name="Orru L."/>
            <person name="Spano G."/>
            <person name="Capozzi V."/>
            <person name="Lopez P."/>
        </authorList>
    </citation>
    <scope>NUCLEOTIDE SEQUENCE [LARGE SCALE GENOMIC DNA]</scope>
    <source>
        <strain evidence="2 3">2.6</strain>
    </source>
</reference>
<dbReference type="RefSeq" id="WP_068805583.1">
    <property type="nucleotide sequence ID" value="NZ_LXND01000032.1"/>
</dbReference>
<dbReference type="EMBL" id="LXND01000032">
    <property type="protein sequence ID" value="OAD64506.1"/>
    <property type="molecule type" value="Genomic_DNA"/>
</dbReference>
<evidence type="ECO:0000313" key="2">
    <source>
        <dbReference type="EMBL" id="OAD64506.1"/>
    </source>
</evidence>
<evidence type="ECO:0000313" key="1">
    <source>
        <dbReference type="EMBL" id="MDV7693781.1"/>
    </source>
</evidence>
<protein>
    <submittedName>
        <fullName evidence="1">Uncharacterized protein</fullName>
    </submittedName>
</protein>
<dbReference type="Proteomes" id="UP001275867">
    <property type="component" value="Unassembled WGS sequence"/>
</dbReference>
<dbReference type="Proteomes" id="UP000077280">
    <property type="component" value="Unassembled WGS sequence"/>
</dbReference>
<sequence length="104" mass="11380">MPGEYAIRGGLGPSFGTIDYPEKLNQVLTEVMSFTKIAEEIGKTLYELHDGGHGSQIITETSVVLPDQFQGFGTVHHLDLLIAFTLNQNIFVLAEASLLERSCV</sequence>
<proteinExistence type="predicted"/>
<evidence type="ECO:0000313" key="3">
    <source>
        <dbReference type="Proteomes" id="UP000077280"/>
    </source>
</evidence>
<name>A0A176TKL4_9LACO</name>
<dbReference type="EMBL" id="WERX01000005">
    <property type="protein sequence ID" value="MDV7693781.1"/>
    <property type="molecule type" value="Genomic_DNA"/>
</dbReference>
<reference evidence="1" key="2">
    <citation type="submission" date="2019-10" db="EMBL/GenBank/DDBJ databases">
        <title>Malate fermentation in French cider.</title>
        <authorList>
            <person name="Cousin F.J."/>
            <person name="Medina Fernandez S."/>
            <person name="Misery B."/>
            <person name="Laplace J.-M."/>
            <person name="Cretenet M."/>
        </authorList>
    </citation>
    <scope>NUCLEOTIDE SEQUENCE</scope>
    <source>
        <strain evidence="1">UCMA15901</strain>
    </source>
</reference>
<dbReference type="InterPro" id="IPR029068">
    <property type="entry name" value="Glyas_Bleomycin-R_OHBP_Dase"/>
</dbReference>
<organism evidence="1 4">
    <name type="scientific">Pediococcus parvulus</name>
    <dbReference type="NCBI Taxonomy" id="54062"/>
    <lineage>
        <taxon>Bacteria</taxon>
        <taxon>Bacillati</taxon>
        <taxon>Bacillota</taxon>
        <taxon>Bacilli</taxon>
        <taxon>Lactobacillales</taxon>
        <taxon>Lactobacillaceae</taxon>
        <taxon>Pediococcus</taxon>
    </lineage>
</organism>
<evidence type="ECO:0000313" key="4">
    <source>
        <dbReference type="Proteomes" id="UP001275867"/>
    </source>
</evidence>
<keyword evidence="3" id="KW-1185">Reference proteome</keyword>
<dbReference type="Gene3D" id="3.10.180.10">
    <property type="entry name" value="2,3-Dihydroxybiphenyl 1,2-Dioxygenase, domain 1"/>
    <property type="match status" value="1"/>
</dbReference>
<accession>A0A176TKL4</accession>
<comment type="caution">
    <text evidence="1">The sequence shown here is derived from an EMBL/GenBank/DDBJ whole genome shotgun (WGS) entry which is preliminary data.</text>
</comment>
<gene>
    <name evidence="2" type="ORF">A7K95_04670</name>
    <name evidence="1" type="ORF">GA842_02575</name>
</gene>